<dbReference type="GeneID" id="89335576"/>
<sequence>MIKVPSNVDNEFIAVYNVNNQGLGFRCKLRPSFPWESKNNVELICCEKK</sequence>
<organism evidence="1 2">
    <name type="scientific">Sulfolobus tengchongensis</name>
    <dbReference type="NCBI Taxonomy" id="207809"/>
    <lineage>
        <taxon>Archaea</taxon>
        <taxon>Thermoproteota</taxon>
        <taxon>Thermoprotei</taxon>
        <taxon>Sulfolobales</taxon>
        <taxon>Sulfolobaceae</taxon>
        <taxon>Sulfolobus</taxon>
    </lineage>
</organism>
<evidence type="ECO:0000313" key="2">
    <source>
        <dbReference type="Proteomes" id="UP001432202"/>
    </source>
</evidence>
<dbReference type="EMBL" id="CP146016">
    <property type="protein sequence ID" value="WWQ60947.1"/>
    <property type="molecule type" value="Genomic_DNA"/>
</dbReference>
<dbReference type="AlphaFoldDB" id="A0AAX4L240"/>
<gene>
    <name evidence="1" type="ORF">V6M85_02370</name>
</gene>
<reference evidence="1 2" key="1">
    <citation type="submission" date="2024-02" db="EMBL/GenBank/DDBJ databases">
        <title>STSV induces naive adaptation in Sulfolobus.</title>
        <authorList>
            <person name="Xiang X."/>
            <person name="Song M."/>
        </authorList>
    </citation>
    <scope>NUCLEOTIDE SEQUENCE [LARGE SCALE GENOMIC DNA]</scope>
    <source>
        <strain evidence="1 2">RT2</strain>
    </source>
</reference>
<keyword evidence="2" id="KW-1185">Reference proteome</keyword>
<accession>A0AAX4L240</accession>
<evidence type="ECO:0000313" key="1">
    <source>
        <dbReference type="EMBL" id="WWQ60947.1"/>
    </source>
</evidence>
<proteinExistence type="predicted"/>
<dbReference type="RefSeq" id="WP_338602513.1">
    <property type="nucleotide sequence ID" value="NZ_CP146016.1"/>
</dbReference>
<dbReference type="Proteomes" id="UP001432202">
    <property type="component" value="Chromosome"/>
</dbReference>
<name>A0AAX4L240_9CREN</name>
<protein>
    <submittedName>
        <fullName evidence="1">Uncharacterized protein</fullName>
    </submittedName>
</protein>